<accession>A0A645BMC1</accession>
<sequence>MGNRVLRGRQPIGVLRIGKAGKAQTVFIVNGYFIFFSIFHKAKCQHVCRHCRPKAFGCRNTICTKVITMVI</sequence>
<name>A0A645BMC1_9ZZZZ</name>
<evidence type="ECO:0000313" key="1">
    <source>
        <dbReference type="EMBL" id="MPM66516.1"/>
    </source>
</evidence>
<organism evidence="1">
    <name type="scientific">bioreactor metagenome</name>
    <dbReference type="NCBI Taxonomy" id="1076179"/>
    <lineage>
        <taxon>unclassified sequences</taxon>
        <taxon>metagenomes</taxon>
        <taxon>ecological metagenomes</taxon>
    </lineage>
</organism>
<proteinExistence type="predicted"/>
<protein>
    <submittedName>
        <fullName evidence="1">Uncharacterized protein</fullName>
    </submittedName>
</protein>
<dbReference type="AlphaFoldDB" id="A0A645BMC1"/>
<dbReference type="EMBL" id="VSSQ01021134">
    <property type="protein sequence ID" value="MPM66516.1"/>
    <property type="molecule type" value="Genomic_DNA"/>
</dbReference>
<reference evidence="1" key="1">
    <citation type="submission" date="2019-08" db="EMBL/GenBank/DDBJ databases">
        <authorList>
            <person name="Kucharzyk K."/>
            <person name="Murdoch R.W."/>
            <person name="Higgins S."/>
            <person name="Loffler F."/>
        </authorList>
    </citation>
    <scope>NUCLEOTIDE SEQUENCE</scope>
</reference>
<gene>
    <name evidence="1" type="ORF">SDC9_113425</name>
</gene>
<comment type="caution">
    <text evidence="1">The sequence shown here is derived from an EMBL/GenBank/DDBJ whole genome shotgun (WGS) entry which is preliminary data.</text>
</comment>